<dbReference type="CDD" id="cd11061">
    <property type="entry name" value="CYP67-like"/>
    <property type="match status" value="1"/>
</dbReference>
<dbReference type="GO" id="GO:0020037">
    <property type="term" value="F:heme binding"/>
    <property type="evidence" value="ECO:0007669"/>
    <property type="project" value="InterPro"/>
</dbReference>
<comment type="cofactor">
    <cofactor evidence="1 8">
        <name>heme</name>
        <dbReference type="ChEBI" id="CHEBI:30413"/>
    </cofactor>
</comment>
<organism evidence="9 10">
    <name type="scientific">Dendryphion nanum</name>
    <dbReference type="NCBI Taxonomy" id="256645"/>
    <lineage>
        <taxon>Eukaryota</taxon>
        <taxon>Fungi</taxon>
        <taxon>Dikarya</taxon>
        <taxon>Ascomycota</taxon>
        <taxon>Pezizomycotina</taxon>
        <taxon>Dothideomycetes</taxon>
        <taxon>Pleosporomycetidae</taxon>
        <taxon>Pleosporales</taxon>
        <taxon>Torulaceae</taxon>
        <taxon>Dendryphion</taxon>
    </lineage>
</organism>
<keyword evidence="3 8" id="KW-0349">Heme</keyword>
<keyword evidence="7" id="KW-0503">Monooxygenase</keyword>
<dbReference type="AlphaFoldDB" id="A0A9P9DQS7"/>
<accession>A0A9P9DQS7</accession>
<evidence type="ECO:0000256" key="6">
    <source>
        <dbReference type="ARBA" id="ARBA00023004"/>
    </source>
</evidence>
<reference evidence="9" key="1">
    <citation type="journal article" date="2021" name="Nat. Commun.">
        <title>Genetic determinants of endophytism in the Arabidopsis root mycobiome.</title>
        <authorList>
            <person name="Mesny F."/>
            <person name="Miyauchi S."/>
            <person name="Thiergart T."/>
            <person name="Pickel B."/>
            <person name="Atanasova L."/>
            <person name="Karlsson M."/>
            <person name="Huettel B."/>
            <person name="Barry K.W."/>
            <person name="Haridas S."/>
            <person name="Chen C."/>
            <person name="Bauer D."/>
            <person name="Andreopoulos W."/>
            <person name="Pangilinan J."/>
            <person name="LaButti K."/>
            <person name="Riley R."/>
            <person name="Lipzen A."/>
            <person name="Clum A."/>
            <person name="Drula E."/>
            <person name="Henrissat B."/>
            <person name="Kohler A."/>
            <person name="Grigoriev I.V."/>
            <person name="Martin F.M."/>
            <person name="Hacquard S."/>
        </authorList>
    </citation>
    <scope>NUCLEOTIDE SEQUENCE</scope>
    <source>
        <strain evidence="9">MPI-CAGE-CH-0243</strain>
    </source>
</reference>
<evidence type="ECO:0000256" key="8">
    <source>
        <dbReference type="PIRSR" id="PIRSR602401-1"/>
    </source>
</evidence>
<dbReference type="InterPro" id="IPR001128">
    <property type="entry name" value="Cyt_P450"/>
</dbReference>
<dbReference type="SUPFAM" id="SSF48264">
    <property type="entry name" value="Cytochrome P450"/>
    <property type="match status" value="1"/>
</dbReference>
<keyword evidence="5" id="KW-0560">Oxidoreductase</keyword>
<dbReference type="OrthoDB" id="1470350at2759"/>
<dbReference type="InterPro" id="IPR050121">
    <property type="entry name" value="Cytochrome_P450_monoxygenase"/>
</dbReference>
<dbReference type="PRINTS" id="PR00385">
    <property type="entry name" value="P450"/>
</dbReference>
<dbReference type="PANTHER" id="PTHR24305:SF237">
    <property type="entry name" value="CYTOCHROME P450 MONOOXYGENASE ATNE-RELATED"/>
    <property type="match status" value="1"/>
</dbReference>
<dbReference type="Pfam" id="PF00067">
    <property type="entry name" value="p450"/>
    <property type="match status" value="1"/>
</dbReference>
<evidence type="ECO:0000313" key="9">
    <source>
        <dbReference type="EMBL" id="KAH7123578.1"/>
    </source>
</evidence>
<keyword evidence="6 8" id="KW-0408">Iron</keyword>
<dbReference type="GO" id="GO:0005506">
    <property type="term" value="F:iron ion binding"/>
    <property type="evidence" value="ECO:0007669"/>
    <property type="project" value="InterPro"/>
</dbReference>
<evidence type="ECO:0000256" key="1">
    <source>
        <dbReference type="ARBA" id="ARBA00001971"/>
    </source>
</evidence>
<sequence length="538" mass="60801">MAVILLVGVFISSYFILSALYNLFLHPLRSVPGPFFCKISTLPSFYHACIGDRHVWLWQLFQVYGSRIRVSPNIVLFNTPTANNAIFSYRPSVKKSEFYAAWPRKANEVNTLCVTDVKEHARRRKMLGQAFTETSTKAAGKIAERHIERWDELLLAGSNQGENEGWTPPRNMAEWTGNLFFDIMGDMAFGKQFDVKETGFESQFKNMPVLVESYMKFMYPILKSPLLHPFVWLKPRGLNRLFDAISPPNVTKYWEFVDTAVAERVKLEKILESTAEKPTPPNRDWFSFLLAIRDESGTQGLSLEDLTAEASLLVIAGHDTSATATCATFFYLAHNPRVQAKLAKEIRSTFTSPEDIVYGPKLSSCTYLRACIDESLRLAHPAPSELERIVTGSGLTVDGNFYPPGTALGTPNFALYRNESVFGDAYTYRPERWIVSHDLDTLNTAEDVKRIKDSFFPFSKGVGNCVGQAIAVLQMSLVVARTVWRAEVRVVEGETVGEGNEGLGWGQRDRRLFVYRDVYTTVREGPVVEFRRWGEGDE</sequence>
<name>A0A9P9DQS7_9PLEO</name>
<evidence type="ECO:0000256" key="2">
    <source>
        <dbReference type="ARBA" id="ARBA00010617"/>
    </source>
</evidence>
<evidence type="ECO:0000256" key="7">
    <source>
        <dbReference type="ARBA" id="ARBA00023033"/>
    </source>
</evidence>
<evidence type="ECO:0000256" key="3">
    <source>
        <dbReference type="ARBA" id="ARBA00022617"/>
    </source>
</evidence>
<keyword evidence="10" id="KW-1185">Reference proteome</keyword>
<keyword evidence="4 8" id="KW-0479">Metal-binding</keyword>
<dbReference type="Proteomes" id="UP000700596">
    <property type="component" value="Unassembled WGS sequence"/>
</dbReference>
<evidence type="ECO:0000313" key="10">
    <source>
        <dbReference type="Proteomes" id="UP000700596"/>
    </source>
</evidence>
<dbReference type="GO" id="GO:0004497">
    <property type="term" value="F:monooxygenase activity"/>
    <property type="evidence" value="ECO:0007669"/>
    <property type="project" value="UniProtKB-KW"/>
</dbReference>
<comment type="caution">
    <text evidence="9">The sequence shown here is derived from an EMBL/GenBank/DDBJ whole genome shotgun (WGS) entry which is preliminary data.</text>
</comment>
<dbReference type="InterPro" id="IPR036396">
    <property type="entry name" value="Cyt_P450_sf"/>
</dbReference>
<gene>
    <name evidence="9" type="ORF">B0J11DRAFT_606405</name>
</gene>
<dbReference type="PRINTS" id="PR00463">
    <property type="entry name" value="EP450I"/>
</dbReference>
<dbReference type="EMBL" id="JAGMWT010000008">
    <property type="protein sequence ID" value="KAH7123578.1"/>
    <property type="molecule type" value="Genomic_DNA"/>
</dbReference>
<protein>
    <submittedName>
        <fullName evidence="9">Benzoate 4-monooxygenase cytochrome P450</fullName>
    </submittedName>
</protein>
<comment type="similarity">
    <text evidence="2">Belongs to the cytochrome P450 family.</text>
</comment>
<dbReference type="GO" id="GO:0016705">
    <property type="term" value="F:oxidoreductase activity, acting on paired donors, with incorporation or reduction of molecular oxygen"/>
    <property type="evidence" value="ECO:0007669"/>
    <property type="project" value="InterPro"/>
</dbReference>
<dbReference type="InterPro" id="IPR002401">
    <property type="entry name" value="Cyt_P450_E_grp-I"/>
</dbReference>
<evidence type="ECO:0000256" key="4">
    <source>
        <dbReference type="ARBA" id="ARBA00022723"/>
    </source>
</evidence>
<dbReference type="Gene3D" id="1.10.630.10">
    <property type="entry name" value="Cytochrome P450"/>
    <property type="match status" value="1"/>
</dbReference>
<proteinExistence type="inferred from homology"/>
<dbReference type="PANTHER" id="PTHR24305">
    <property type="entry name" value="CYTOCHROME P450"/>
    <property type="match status" value="1"/>
</dbReference>
<feature type="binding site" description="axial binding residue" evidence="8">
    <location>
        <position position="465"/>
    </location>
    <ligand>
        <name>heme</name>
        <dbReference type="ChEBI" id="CHEBI:30413"/>
    </ligand>
    <ligandPart>
        <name>Fe</name>
        <dbReference type="ChEBI" id="CHEBI:18248"/>
    </ligandPart>
</feature>
<evidence type="ECO:0000256" key="5">
    <source>
        <dbReference type="ARBA" id="ARBA00023002"/>
    </source>
</evidence>